<dbReference type="KEGG" id="tpro:Ga0080559_TMP3660"/>
<proteinExistence type="predicted"/>
<reference evidence="2 3" key="1">
    <citation type="submission" date="2016-03" db="EMBL/GenBank/DDBJ databases">
        <title>Deep-sea bacteria in the southern Pacific.</title>
        <authorList>
            <person name="Tang K."/>
        </authorList>
    </citation>
    <scope>NUCLEOTIDE SEQUENCE [LARGE SCALE GENOMIC DNA]</scope>
    <source>
        <strain evidence="2 3">JLT2016</strain>
    </source>
</reference>
<name>A0A1U7D8R7_9RHOB</name>
<dbReference type="AlphaFoldDB" id="A0A1U7D8R7"/>
<evidence type="ECO:0000313" key="2">
    <source>
        <dbReference type="EMBL" id="APX24456.1"/>
    </source>
</evidence>
<organism evidence="2 3">
    <name type="scientific">Salipiger profundus</name>
    <dbReference type="NCBI Taxonomy" id="1229727"/>
    <lineage>
        <taxon>Bacteria</taxon>
        <taxon>Pseudomonadati</taxon>
        <taxon>Pseudomonadota</taxon>
        <taxon>Alphaproteobacteria</taxon>
        <taxon>Rhodobacterales</taxon>
        <taxon>Roseobacteraceae</taxon>
        <taxon>Salipiger</taxon>
    </lineage>
</organism>
<protein>
    <submittedName>
        <fullName evidence="2">Uncharacterized protein</fullName>
    </submittedName>
</protein>
<gene>
    <name evidence="2" type="ORF">Ga0080559_TMP3660</name>
</gene>
<sequence>MSRRQAGAGQQARSERLRGLPPNCATGAEFRISLRTPEKNSLDCLLSDPVG</sequence>
<dbReference type="EMBL" id="CP014796">
    <property type="protein sequence ID" value="APX24456.1"/>
    <property type="molecule type" value="Genomic_DNA"/>
</dbReference>
<keyword evidence="3" id="KW-1185">Reference proteome</keyword>
<evidence type="ECO:0000256" key="1">
    <source>
        <dbReference type="SAM" id="MobiDB-lite"/>
    </source>
</evidence>
<dbReference type="Proteomes" id="UP000186559">
    <property type="component" value="Chromosome"/>
</dbReference>
<evidence type="ECO:0000313" key="3">
    <source>
        <dbReference type="Proteomes" id="UP000186559"/>
    </source>
</evidence>
<dbReference type="STRING" id="1229727.Ga0080559_TMP3660"/>
<feature type="region of interest" description="Disordered" evidence="1">
    <location>
        <begin position="1"/>
        <end position="24"/>
    </location>
</feature>
<accession>A0A1U7D8R7</accession>